<dbReference type="STRING" id="582402.Hbal_2612"/>
<dbReference type="PRINTS" id="PR00039">
    <property type="entry name" value="HTHLYSR"/>
</dbReference>
<gene>
    <name evidence="6" type="ordered locus">Hbal_2612</name>
</gene>
<dbReference type="InterPro" id="IPR005119">
    <property type="entry name" value="LysR_subst-bd"/>
</dbReference>
<keyword evidence="2" id="KW-0805">Transcription regulation</keyword>
<evidence type="ECO:0000256" key="4">
    <source>
        <dbReference type="ARBA" id="ARBA00023163"/>
    </source>
</evidence>
<feature type="domain" description="HTH lysR-type" evidence="5">
    <location>
        <begin position="107"/>
        <end position="160"/>
    </location>
</feature>
<dbReference type="Pfam" id="PF00126">
    <property type="entry name" value="HTH_1"/>
    <property type="match status" value="2"/>
</dbReference>
<dbReference type="PANTHER" id="PTHR30126">
    <property type="entry name" value="HTH-TYPE TRANSCRIPTIONAL REGULATOR"/>
    <property type="match status" value="1"/>
</dbReference>
<dbReference type="InterPro" id="IPR036388">
    <property type="entry name" value="WH-like_DNA-bd_sf"/>
</dbReference>
<comment type="similarity">
    <text evidence="1">Belongs to the LysR transcriptional regulatory family.</text>
</comment>
<feature type="domain" description="HTH lysR-type" evidence="5">
    <location>
        <begin position="6"/>
        <end position="63"/>
    </location>
</feature>
<dbReference type="GO" id="GO:0003700">
    <property type="term" value="F:DNA-binding transcription factor activity"/>
    <property type="evidence" value="ECO:0007669"/>
    <property type="project" value="InterPro"/>
</dbReference>
<keyword evidence="4" id="KW-0804">Transcription</keyword>
<name>C6XPM2_HIRBI</name>
<proteinExistence type="inferred from homology"/>
<dbReference type="KEGG" id="hba:Hbal_2612"/>
<evidence type="ECO:0000256" key="1">
    <source>
        <dbReference type="ARBA" id="ARBA00009437"/>
    </source>
</evidence>
<evidence type="ECO:0000313" key="6">
    <source>
        <dbReference type="EMBL" id="ACT60287.1"/>
    </source>
</evidence>
<dbReference type="PROSITE" id="PS50931">
    <property type="entry name" value="HTH_LYSR"/>
    <property type="match status" value="2"/>
</dbReference>
<dbReference type="Gene3D" id="3.40.190.290">
    <property type="match status" value="1"/>
</dbReference>
<dbReference type="Gene3D" id="1.10.10.10">
    <property type="entry name" value="Winged helix-like DNA-binding domain superfamily/Winged helix DNA-binding domain"/>
    <property type="match status" value="2"/>
</dbReference>
<evidence type="ECO:0000256" key="2">
    <source>
        <dbReference type="ARBA" id="ARBA00023015"/>
    </source>
</evidence>
<dbReference type="EMBL" id="CP001678">
    <property type="protein sequence ID" value="ACT60287.1"/>
    <property type="molecule type" value="Genomic_DNA"/>
</dbReference>
<dbReference type="SUPFAM" id="SSF53850">
    <property type="entry name" value="Periplasmic binding protein-like II"/>
    <property type="match status" value="1"/>
</dbReference>
<protein>
    <submittedName>
        <fullName evidence="6">Transcriptional regulator, LysR family</fullName>
    </submittedName>
</protein>
<organism evidence="6 7">
    <name type="scientific">Hirschia baltica (strain ATCC 49814 / DSM 5838 / IFAM 1418)</name>
    <dbReference type="NCBI Taxonomy" id="582402"/>
    <lineage>
        <taxon>Bacteria</taxon>
        <taxon>Pseudomonadati</taxon>
        <taxon>Pseudomonadota</taxon>
        <taxon>Alphaproteobacteria</taxon>
        <taxon>Hyphomonadales</taxon>
        <taxon>Hyphomonadaceae</taxon>
        <taxon>Hirschia</taxon>
    </lineage>
</organism>
<dbReference type="eggNOG" id="COG0583">
    <property type="taxonomic scope" value="Bacteria"/>
</dbReference>
<sequence>MTTESISFRQLKLLETVGRVNSVRRASEECNLSQPAVTQAILKLESQLGVQLLIRSTSGSYLTELGRIFHHRAERFFDRLRDALQELPNSETALNLDIAANRISRSQINCLIAIFAAGNLEAAANELGLVPTSVQRALRTLEANVKNTLLNRTAAGLSLTPTGMNFGKRMKLALQEIEAAQNDIEISRGNTRSRITVGAMPFGGSFLLATVLDTFVQEFPNAEIKIVSENAPELMQSLSDGDVDFVVGLVQQDGRENLEYIPLADTCFHIVGRTNHPLSFKDNITTEDLLEYEWVVGTRGASRRECFEKLFEGTSGPHAPIRTSAFTIIRSLLESGDRLTLMTDYELMHQRDYLQALHYPAITPVPAIGITTRKDWLPTRLQKHLVDEISAHTKNSAYVISTLSTEPISNGRHQRKA</sequence>
<evidence type="ECO:0000256" key="3">
    <source>
        <dbReference type="ARBA" id="ARBA00023125"/>
    </source>
</evidence>
<accession>C6XPM2</accession>
<dbReference type="HOGENOM" id="CLU_039613_6_0_5"/>
<dbReference type="GO" id="GO:0000976">
    <property type="term" value="F:transcription cis-regulatory region binding"/>
    <property type="evidence" value="ECO:0007669"/>
    <property type="project" value="TreeGrafter"/>
</dbReference>
<keyword evidence="3" id="KW-0238">DNA-binding</keyword>
<reference evidence="7" key="1">
    <citation type="journal article" date="2011" name="J. Bacteriol.">
        <title>Genome sequences of eight morphologically diverse alphaproteobacteria.</title>
        <authorList>
            <consortium name="US DOE Joint Genome Institute"/>
            <person name="Brown P.J."/>
            <person name="Kysela D.T."/>
            <person name="Buechlein A."/>
            <person name="Hemmerich C."/>
            <person name="Brun Y.V."/>
        </authorList>
    </citation>
    <scope>NUCLEOTIDE SEQUENCE [LARGE SCALE GENOMIC DNA]</scope>
    <source>
        <strain evidence="7">ATCC 49814 / DSM 5838 / IFAM 1418</strain>
    </source>
</reference>
<keyword evidence="7" id="KW-1185">Reference proteome</keyword>
<dbReference type="InterPro" id="IPR000847">
    <property type="entry name" value="LysR_HTH_N"/>
</dbReference>
<dbReference type="RefSeq" id="WP_015828437.1">
    <property type="nucleotide sequence ID" value="NC_012982.1"/>
</dbReference>
<dbReference type="Proteomes" id="UP000002745">
    <property type="component" value="Chromosome"/>
</dbReference>
<dbReference type="Pfam" id="PF03466">
    <property type="entry name" value="LysR_substrate"/>
    <property type="match status" value="1"/>
</dbReference>
<evidence type="ECO:0000259" key="5">
    <source>
        <dbReference type="PROSITE" id="PS50931"/>
    </source>
</evidence>
<dbReference type="AlphaFoldDB" id="C6XPM2"/>
<dbReference type="InterPro" id="IPR036390">
    <property type="entry name" value="WH_DNA-bd_sf"/>
</dbReference>
<evidence type="ECO:0000313" key="7">
    <source>
        <dbReference type="Proteomes" id="UP000002745"/>
    </source>
</evidence>
<dbReference type="PANTHER" id="PTHR30126:SF97">
    <property type="entry name" value="HTH-TYPE TRANSCRIPTIONAL REGULATOR ABGR"/>
    <property type="match status" value="1"/>
</dbReference>
<dbReference type="SUPFAM" id="SSF46785">
    <property type="entry name" value="Winged helix' DNA-binding domain"/>
    <property type="match status" value="2"/>
</dbReference>
<dbReference type="OrthoDB" id="7624726at2"/>